<dbReference type="PRINTS" id="PR00983">
    <property type="entry name" value="TRNASYNTHCYS"/>
</dbReference>
<dbReference type="HAMAP" id="MF_00041">
    <property type="entry name" value="Cys_tRNA_synth"/>
    <property type="match status" value="1"/>
</dbReference>
<gene>
    <name evidence="13" type="primary">cysS</name>
    <name evidence="16" type="ORF">DFR56_113149</name>
</gene>
<evidence type="ECO:0000256" key="12">
    <source>
        <dbReference type="ARBA" id="ARBA00047398"/>
    </source>
</evidence>
<feature type="coiled-coil region" evidence="14">
    <location>
        <begin position="403"/>
        <end position="434"/>
    </location>
</feature>
<proteinExistence type="inferred from homology"/>
<dbReference type="EMBL" id="QJJQ01000013">
    <property type="protein sequence ID" value="PXW84903.1"/>
    <property type="molecule type" value="Genomic_DNA"/>
</dbReference>
<dbReference type="InterPro" id="IPR056411">
    <property type="entry name" value="CysS_C"/>
</dbReference>
<dbReference type="GO" id="GO:0005829">
    <property type="term" value="C:cytosol"/>
    <property type="evidence" value="ECO:0007669"/>
    <property type="project" value="TreeGrafter"/>
</dbReference>
<evidence type="ECO:0000256" key="4">
    <source>
        <dbReference type="ARBA" id="ARBA00022490"/>
    </source>
</evidence>
<comment type="caution">
    <text evidence="16">The sequence shown here is derived from an EMBL/GenBank/DDBJ whole genome shotgun (WGS) entry which is preliminary data.</text>
</comment>
<keyword evidence="7 13" id="KW-0547">Nucleotide-binding</keyword>
<dbReference type="Gene3D" id="3.40.50.620">
    <property type="entry name" value="HUPs"/>
    <property type="match status" value="1"/>
</dbReference>
<organism evidence="16 17">
    <name type="scientific">Pseudogracilibacillus auburnensis</name>
    <dbReference type="NCBI Taxonomy" id="1494959"/>
    <lineage>
        <taxon>Bacteria</taxon>
        <taxon>Bacillati</taxon>
        <taxon>Bacillota</taxon>
        <taxon>Bacilli</taxon>
        <taxon>Bacillales</taxon>
        <taxon>Bacillaceae</taxon>
        <taxon>Pseudogracilibacillus</taxon>
    </lineage>
</organism>
<sequence>MPITIYNTLTKEKESFKPIVENEVKMYVCGPTVYNYIHIGNARPAIVFDTVRRYFEYKGYIVDYVLNFTDVDDKIIDAANKLGESVQDLTNRFIDAYLQDVKALGVKEATYHPRVTETIDDIIEFVAGLVEKGYAYAVDGDVYFKPRNFEEYGKLSDQSIDELRAGARIKIGEKKEDPLDFALWKKAKDGEIAWDSPWGKGRPGWHIECSAMAKKYLGETIDIHAGGQDLTFPHHENEIAQSEALNEKPFANYWMHNGYMNIDDEKMSKSLGNFILAKDLIDQYDPMVIRFFMLSVHYRNPINFTDHLLSSAKNSFDRIKTAYFNLEHRKKTSTNLGTNKEKWLAIIRQSHHDFEKAMDDDFNTANAITVLFDITKEANLYLEENQTEIEVMEAFQKQLSTLLEVLGIRLEKAEELLDEEIDALIAERNDARKARNFERADEIRDVLKEKNIILEDTAQGVRWRREQ</sequence>
<evidence type="ECO:0000256" key="3">
    <source>
        <dbReference type="ARBA" id="ARBA00011245"/>
    </source>
</evidence>
<feature type="binding site" evidence="13">
    <location>
        <position position="29"/>
    </location>
    <ligand>
        <name>Zn(2+)</name>
        <dbReference type="ChEBI" id="CHEBI:29105"/>
    </ligand>
</feature>
<evidence type="ECO:0000256" key="9">
    <source>
        <dbReference type="ARBA" id="ARBA00022840"/>
    </source>
</evidence>
<dbReference type="RefSeq" id="WP_110396577.1">
    <property type="nucleotide sequence ID" value="NZ_JBHUHB010000001.1"/>
</dbReference>
<evidence type="ECO:0000256" key="2">
    <source>
        <dbReference type="ARBA" id="ARBA00005594"/>
    </source>
</evidence>
<dbReference type="InterPro" id="IPR009080">
    <property type="entry name" value="tRNAsynth_Ia_anticodon-bd"/>
</dbReference>
<evidence type="ECO:0000256" key="11">
    <source>
        <dbReference type="ARBA" id="ARBA00023146"/>
    </source>
</evidence>
<dbReference type="FunFam" id="3.40.50.620:FF:000009">
    <property type="entry name" value="Cysteine--tRNA ligase"/>
    <property type="match status" value="1"/>
</dbReference>
<feature type="modified residue" description="Phosphoserine" evidence="13">
    <location>
        <position position="270"/>
    </location>
</feature>
<dbReference type="Pfam" id="PF09190">
    <property type="entry name" value="DALR_2"/>
    <property type="match status" value="1"/>
</dbReference>
<comment type="catalytic activity">
    <reaction evidence="12 13">
        <text>tRNA(Cys) + L-cysteine + ATP = L-cysteinyl-tRNA(Cys) + AMP + diphosphate</text>
        <dbReference type="Rhea" id="RHEA:17773"/>
        <dbReference type="Rhea" id="RHEA-COMP:9661"/>
        <dbReference type="Rhea" id="RHEA-COMP:9679"/>
        <dbReference type="ChEBI" id="CHEBI:30616"/>
        <dbReference type="ChEBI" id="CHEBI:33019"/>
        <dbReference type="ChEBI" id="CHEBI:35235"/>
        <dbReference type="ChEBI" id="CHEBI:78442"/>
        <dbReference type="ChEBI" id="CHEBI:78517"/>
        <dbReference type="ChEBI" id="CHEBI:456215"/>
        <dbReference type="EC" id="6.1.1.16"/>
    </reaction>
</comment>
<evidence type="ECO:0000256" key="10">
    <source>
        <dbReference type="ARBA" id="ARBA00022917"/>
    </source>
</evidence>
<keyword evidence="17" id="KW-1185">Reference proteome</keyword>
<keyword evidence="11 13" id="KW-0030">Aminoacyl-tRNA synthetase</keyword>
<keyword evidence="5 13" id="KW-0436">Ligase</keyword>
<evidence type="ECO:0000256" key="6">
    <source>
        <dbReference type="ARBA" id="ARBA00022723"/>
    </source>
</evidence>
<dbReference type="OrthoDB" id="9815130at2"/>
<comment type="subunit">
    <text evidence="3 13">Monomer.</text>
</comment>
<dbReference type="AlphaFoldDB" id="A0A2V3VSQ1"/>
<feature type="binding site" evidence="13">
    <location>
        <position position="209"/>
    </location>
    <ligand>
        <name>Zn(2+)</name>
        <dbReference type="ChEBI" id="CHEBI:29105"/>
    </ligand>
</feature>
<comment type="similarity">
    <text evidence="2 13">Belongs to the class-I aminoacyl-tRNA synthetase family.</text>
</comment>
<keyword evidence="13" id="KW-0597">Phosphoprotein</keyword>
<dbReference type="PANTHER" id="PTHR10890">
    <property type="entry name" value="CYSTEINYL-TRNA SYNTHETASE"/>
    <property type="match status" value="1"/>
</dbReference>
<feature type="binding site" evidence="13">
    <location>
        <position position="238"/>
    </location>
    <ligand>
        <name>Zn(2+)</name>
        <dbReference type="ChEBI" id="CHEBI:29105"/>
    </ligand>
</feature>
<comment type="cofactor">
    <cofactor evidence="13">
        <name>Zn(2+)</name>
        <dbReference type="ChEBI" id="CHEBI:29105"/>
    </cofactor>
    <text evidence="13">Binds 1 zinc ion per subunit.</text>
</comment>
<dbReference type="InterPro" id="IPR032678">
    <property type="entry name" value="tRNA-synt_1_cat_dom"/>
</dbReference>
<keyword evidence="4 13" id="KW-0963">Cytoplasm</keyword>
<dbReference type="GO" id="GO:0006423">
    <property type="term" value="P:cysteinyl-tRNA aminoacylation"/>
    <property type="evidence" value="ECO:0007669"/>
    <property type="project" value="UniProtKB-UniRule"/>
</dbReference>
<dbReference type="SUPFAM" id="SSF47323">
    <property type="entry name" value="Anticodon-binding domain of a subclass of class I aminoacyl-tRNA synthetases"/>
    <property type="match status" value="1"/>
</dbReference>
<evidence type="ECO:0000259" key="15">
    <source>
        <dbReference type="SMART" id="SM00840"/>
    </source>
</evidence>
<evidence type="ECO:0000256" key="7">
    <source>
        <dbReference type="ARBA" id="ARBA00022741"/>
    </source>
</evidence>
<feature type="short sequence motif" description="'HIGH' region" evidence="13">
    <location>
        <begin position="31"/>
        <end position="41"/>
    </location>
</feature>
<evidence type="ECO:0000313" key="17">
    <source>
        <dbReference type="Proteomes" id="UP000247978"/>
    </source>
</evidence>
<dbReference type="Pfam" id="PF23493">
    <property type="entry name" value="CysS_C"/>
    <property type="match status" value="1"/>
</dbReference>
<comment type="subcellular location">
    <subcellularLocation>
        <location evidence="1 13">Cytoplasm</location>
    </subcellularLocation>
</comment>
<feature type="binding site" evidence="13">
    <location>
        <position position="234"/>
    </location>
    <ligand>
        <name>Zn(2+)</name>
        <dbReference type="ChEBI" id="CHEBI:29105"/>
    </ligand>
</feature>
<evidence type="ECO:0000256" key="1">
    <source>
        <dbReference type="ARBA" id="ARBA00004496"/>
    </source>
</evidence>
<dbReference type="InterPro" id="IPR015803">
    <property type="entry name" value="Cys-tRNA-ligase"/>
</dbReference>
<dbReference type="Pfam" id="PF01406">
    <property type="entry name" value="tRNA-synt_1e"/>
    <property type="match status" value="1"/>
</dbReference>
<dbReference type="CDD" id="cd00672">
    <property type="entry name" value="CysRS_core"/>
    <property type="match status" value="1"/>
</dbReference>
<dbReference type="NCBIfam" id="TIGR00435">
    <property type="entry name" value="cysS"/>
    <property type="match status" value="1"/>
</dbReference>
<dbReference type="SUPFAM" id="SSF52374">
    <property type="entry name" value="Nucleotidylyl transferase"/>
    <property type="match status" value="1"/>
</dbReference>
<evidence type="ECO:0000256" key="14">
    <source>
        <dbReference type="SAM" id="Coils"/>
    </source>
</evidence>
<feature type="domain" description="Cysteinyl-tRNA synthetase class Ia DALR" evidence="15">
    <location>
        <begin position="353"/>
        <end position="417"/>
    </location>
</feature>
<dbReference type="InterPro" id="IPR015273">
    <property type="entry name" value="Cys-tRNA-synt_Ia_DALR"/>
</dbReference>
<keyword evidence="8 13" id="KW-0862">Zinc</keyword>
<dbReference type="GO" id="GO:0004817">
    <property type="term" value="F:cysteine-tRNA ligase activity"/>
    <property type="evidence" value="ECO:0007669"/>
    <property type="project" value="UniProtKB-UniRule"/>
</dbReference>
<dbReference type="EC" id="6.1.1.16" evidence="13"/>
<accession>A0A2V3VSQ1</accession>
<protein>
    <recommendedName>
        <fullName evidence="13">Cysteine--tRNA ligase</fullName>
        <ecNumber evidence="13">6.1.1.16</ecNumber>
    </recommendedName>
    <alternativeName>
        <fullName evidence="13">Cysteinyl-tRNA synthetase</fullName>
        <shortName evidence="13">CysRS</shortName>
    </alternativeName>
</protein>
<name>A0A2V3VSQ1_9BACI</name>
<dbReference type="InterPro" id="IPR024909">
    <property type="entry name" value="Cys-tRNA/MSH_ligase"/>
</dbReference>
<dbReference type="InterPro" id="IPR014729">
    <property type="entry name" value="Rossmann-like_a/b/a_fold"/>
</dbReference>
<dbReference type="GO" id="GO:0008270">
    <property type="term" value="F:zinc ion binding"/>
    <property type="evidence" value="ECO:0007669"/>
    <property type="project" value="UniProtKB-UniRule"/>
</dbReference>
<keyword evidence="6 13" id="KW-0479">Metal-binding</keyword>
<keyword evidence="10 13" id="KW-0648">Protein biosynthesis</keyword>
<dbReference type="Gene3D" id="1.20.120.1910">
    <property type="entry name" value="Cysteine-tRNA ligase, C-terminal anti-codon recognition domain"/>
    <property type="match status" value="1"/>
</dbReference>
<reference evidence="16 17" key="1">
    <citation type="submission" date="2018-05" db="EMBL/GenBank/DDBJ databases">
        <title>Genomic Encyclopedia of Type Strains, Phase IV (KMG-IV): sequencing the most valuable type-strain genomes for metagenomic binning, comparative biology and taxonomic classification.</title>
        <authorList>
            <person name="Goeker M."/>
        </authorList>
    </citation>
    <scope>NUCLEOTIDE SEQUENCE [LARGE SCALE GENOMIC DNA]</scope>
    <source>
        <strain evidence="16 17">DSM 28556</strain>
    </source>
</reference>
<evidence type="ECO:0000256" key="5">
    <source>
        <dbReference type="ARBA" id="ARBA00022598"/>
    </source>
</evidence>
<dbReference type="PANTHER" id="PTHR10890:SF3">
    <property type="entry name" value="CYSTEINE--TRNA LIGASE, CYTOPLASMIC"/>
    <property type="match status" value="1"/>
</dbReference>
<keyword evidence="14" id="KW-0175">Coiled coil</keyword>
<feature type="short sequence motif" description="'KMSKS' region" evidence="13">
    <location>
        <begin position="266"/>
        <end position="270"/>
    </location>
</feature>
<feature type="binding site" evidence="13">
    <location>
        <position position="269"/>
    </location>
    <ligand>
        <name>ATP</name>
        <dbReference type="ChEBI" id="CHEBI:30616"/>
    </ligand>
</feature>
<evidence type="ECO:0000256" key="13">
    <source>
        <dbReference type="HAMAP-Rule" id="MF_00041"/>
    </source>
</evidence>
<evidence type="ECO:0000256" key="8">
    <source>
        <dbReference type="ARBA" id="ARBA00022833"/>
    </source>
</evidence>
<dbReference type="GO" id="GO:0005524">
    <property type="term" value="F:ATP binding"/>
    <property type="evidence" value="ECO:0007669"/>
    <property type="project" value="UniProtKB-UniRule"/>
</dbReference>
<evidence type="ECO:0000313" key="16">
    <source>
        <dbReference type="EMBL" id="PXW84903.1"/>
    </source>
</evidence>
<dbReference type="Proteomes" id="UP000247978">
    <property type="component" value="Unassembled WGS sequence"/>
</dbReference>
<keyword evidence="9 13" id="KW-0067">ATP-binding</keyword>
<dbReference type="SMART" id="SM00840">
    <property type="entry name" value="DALR_2"/>
    <property type="match status" value="1"/>
</dbReference>